<proteinExistence type="predicted"/>
<sequence>MSSKVGTSPVTGVLFESDKADDVAQTTPVPINHEAQSKNYEKKLVWLTVIGISYVHGAGIYGLYLAMTSAQYGTTLFAIIMYWVGQIGITAGTHRLFSHRSYKAKWQLRLLLMLMDSSAFQGGIFQWVRDHRVHHKYSETNADPHNAKRGFFFSHVGWLLVRKHPDITEKGRGIDLSDLMEDPIVLFQKNHYWKIMPLMCIVIPTTIPVYFWQETWMNAYHVATVLRFIIILNSTWLINSAAHLYGNKPYDRFMNPSENKFVSIVATGEGWHNYHHTFPWDYKAAELGDHKYNFSTAFIDFFAKIGWAYDLKTVSKDMIENRVKRTGDGSHAMWGVDDQHLRQR</sequence>
<dbReference type="Proteomes" id="UP001239111">
    <property type="component" value="Chromosome 2"/>
</dbReference>
<comment type="caution">
    <text evidence="1">The sequence shown here is derived from an EMBL/GenBank/DDBJ whole genome shotgun (WGS) entry which is preliminary data.</text>
</comment>
<dbReference type="EMBL" id="CM056742">
    <property type="protein sequence ID" value="KAJ8679366.1"/>
    <property type="molecule type" value="Genomic_DNA"/>
</dbReference>
<organism evidence="1 2">
    <name type="scientific">Eretmocerus hayati</name>
    <dbReference type="NCBI Taxonomy" id="131215"/>
    <lineage>
        <taxon>Eukaryota</taxon>
        <taxon>Metazoa</taxon>
        <taxon>Ecdysozoa</taxon>
        <taxon>Arthropoda</taxon>
        <taxon>Hexapoda</taxon>
        <taxon>Insecta</taxon>
        <taxon>Pterygota</taxon>
        <taxon>Neoptera</taxon>
        <taxon>Endopterygota</taxon>
        <taxon>Hymenoptera</taxon>
        <taxon>Apocrita</taxon>
        <taxon>Proctotrupomorpha</taxon>
        <taxon>Chalcidoidea</taxon>
        <taxon>Aphelinidae</taxon>
        <taxon>Aphelininae</taxon>
        <taxon>Eretmocerus</taxon>
    </lineage>
</organism>
<accession>A0ACC2P8N5</accession>
<reference evidence="1" key="1">
    <citation type="submission" date="2023-04" db="EMBL/GenBank/DDBJ databases">
        <title>A chromosome-level genome assembly of the parasitoid wasp Eretmocerus hayati.</title>
        <authorList>
            <person name="Zhong Y."/>
            <person name="Liu S."/>
            <person name="Liu Y."/>
        </authorList>
    </citation>
    <scope>NUCLEOTIDE SEQUENCE</scope>
    <source>
        <strain evidence="1">ZJU_SS_LIU_2023</strain>
    </source>
</reference>
<gene>
    <name evidence="1" type="ORF">QAD02_015153</name>
</gene>
<evidence type="ECO:0000313" key="2">
    <source>
        <dbReference type="Proteomes" id="UP001239111"/>
    </source>
</evidence>
<evidence type="ECO:0000313" key="1">
    <source>
        <dbReference type="EMBL" id="KAJ8679366.1"/>
    </source>
</evidence>
<protein>
    <submittedName>
        <fullName evidence="1">Uncharacterized protein</fullName>
    </submittedName>
</protein>
<keyword evidence="2" id="KW-1185">Reference proteome</keyword>
<name>A0ACC2P8N5_9HYME</name>